<proteinExistence type="evidence at transcript level"/>
<dbReference type="CDD" id="cd07061">
    <property type="entry name" value="HP_HAP_like"/>
    <property type="match status" value="1"/>
</dbReference>
<evidence type="ECO:0000256" key="7">
    <source>
        <dbReference type="ARBA" id="ARBA00023180"/>
    </source>
</evidence>
<dbReference type="PROSITE" id="PS00778">
    <property type="entry name" value="HIS_ACID_PHOSPHAT_2"/>
    <property type="match status" value="1"/>
</dbReference>
<reference evidence="10" key="1">
    <citation type="journal article" date="2014" name="PLoS Negl. Trop. Dis.">
        <title>Identification and characterization of seminal fluid proteins in the Asian tiger mosquito, Aedes albopictus.</title>
        <authorList>
            <person name="Boes K.E."/>
            <person name="Ribeiro J.M."/>
            <person name="Wong A."/>
            <person name="Harrington L.C."/>
            <person name="Wolfner M.F."/>
            <person name="Sirot L.K."/>
        </authorList>
    </citation>
    <scope>NUCLEOTIDE SEQUENCE</scope>
    <source>
        <tissue evidence="10">Reproductive organs</tissue>
    </source>
</reference>
<dbReference type="GO" id="GO:0003993">
    <property type="term" value="F:acid phosphatase activity"/>
    <property type="evidence" value="ECO:0007669"/>
    <property type="project" value="UniProtKB-EC"/>
</dbReference>
<dbReference type="InterPro" id="IPR029033">
    <property type="entry name" value="His_PPase_superfam"/>
</dbReference>
<feature type="signal peptide" evidence="9">
    <location>
        <begin position="1"/>
        <end position="31"/>
    </location>
</feature>
<evidence type="ECO:0000256" key="6">
    <source>
        <dbReference type="ARBA" id="ARBA00023157"/>
    </source>
</evidence>
<dbReference type="PROSITE" id="PS00616">
    <property type="entry name" value="HIS_ACID_PHOSPHAT_1"/>
    <property type="match status" value="1"/>
</dbReference>
<accession>A0A023EUH0</accession>
<dbReference type="AlphaFoldDB" id="A0A023EUH0"/>
<comment type="catalytic activity">
    <reaction evidence="1">
        <text>a phosphate monoester + H2O = an alcohol + phosphate</text>
        <dbReference type="Rhea" id="RHEA:15017"/>
        <dbReference type="ChEBI" id="CHEBI:15377"/>
        <dbReference type="ChEBI" id="CHEBI:30879"/>
        <dbReference type="ChEBI" id="CHEBI:43474"/>
        <dbReference type="ChEBI" id="CHEBI:67140"/>
        <dbReference type="EC" id="3.1.3.2"/>
    </reaction>
</comment>
<evidence type="ECO:0000256" key="1">
    <source>
        <dbReference type="ARBA" id="ARBA00000032"/>
    </source>
</evidence>
<keyword evidence="5" id="KW-0378">Hydrolase</keyword>
<keyword evidence="8" id="KW-0472">Membrane</keyword>
<evidence type="ECO:0000256" key="3">
    <source>
        <dbReference type="ARBA" id="ARBA00012646"/>
    </source>
</evidence>
<dbReference type="Gene3D" id="3.40.50.1240">
    <property type="entry name" value="Phosphoglycerate mutase-like"/>
    <property type="match status" value="1"/>
</dbReference>
<dbReference type="InterPro" id="IPR050645">
    <property type="entry name" value="Histidine_acid_phosphatase"/>
</dbReference>
<evidence type="ECO:0000256" key="8">
    <source>
        <dbReference type="SAM" id="Phobius"/>
    </source>
</evidence>
<dbReference type="InterPro" id="IPR033379">
    <property type="entry name" value="Acid_Pase_AS"/>
</dbReference>
<dbReference type="PANTHER" id="PTHR11567:SF211">
    <property type="entry name" value="PROSTATIC ACID PHOSPHATASE"/>
    <property type="match status" value="1"/>
</dbReference>
<keyword evidence="8" id="KW-1133">Transmembrane helix</keyword>
<evidence type="ECO:0000256" key="2">
    <source>
        <dbReference type="ARBA" id="ARBA00005375"/>
    </source>
</evidence>
<dbReference type="EMBL" id="GAPW01001494">
    <property type="protein sequence ID" value="JAC12104.1"/>
    <property type="molecule type" value="mRNA"/>
</dbReference>
<name>A0A023EUH0_AEDAL</name>
<dbReference type="VEuPathDB" id="VectorBase:AALF015982"/>
<evidence type="ECO:0000256" key="5">
    <source>
        <dbReference type="ARBA" id="ARBA00022801"/>
    </source>
</evidence>
<feature type="chain" id="PRO_5001515210" description="acid phosphatase" evidence="9">
    <location>
        <begin position="32"/>
        <end position="438"/>
    </location>
</feature>
<feature type="transmembrane region" description="Helical" evidence="8">
    <location>
        <begin position="399"/>
        <end position="421"/>
    </location>
</feature>
<dbReference type="SUPFAM" id="SSF53254">
    <property type="entry name" value="Phosphoglycerate mutase-like"/>
    <property type="match status" value="1"/>
</dbReference>
<protein>
    <recommendedName>
        <fullName evidence="3">acid phosphatase</fullName>
        <ecNumber evidence="3">3.1.3.2</ecNumber>
    </recommendedName>
</protein>
<evidence type="ECO:0000313" key="10">
    <source>
        <dbReference type="EMBL" id="JAC12104.1"/>
    </source>
</evidence>
<evidence type="ECO:0000256" key="9">
    <source>
        <dbReference type="SAM" id="SignalP"/>
    </source>
</evidence>
<dbReference type="VEuPathDB" id="VectorBase:AALC636_035325"/>
<dbReference type="Pfam" id="PF00328">
    <property type="entry name" value="His_Phos_2"/>
    <property type="match status" value="1"/>
</dbReference>
<organism evidence="10">
    <name type="scientific">Aedes albopictus</name>
    <name type="common">Asian tiger mosquito</name>
    <name type="synonym">Stegomyia albopicta</name>
    <dbReference type="NCBI Taxonomy" id="7160"/>
    <lineage>
        <taxon>Eukaryota</taxon>
        <taxon>Metazoa</taxon>
        <taxon>Ecdysozoa</taxon>
        <taxon>Arthropoda</taxon>
        <taxon>Hexapoda</taxon>
        <taxon>Insecta</taxon>
        <taxon>Pterygota</taxon>
        <taxon>Neoptera</taxon>
        <taxon>Endopterygota</taxon>
        <taxon>Diptera</taxon>
        <taxon>Nematocera</taxon>
        <taxon>Culicoidea</taxon>
        <taxon>Culicidae</taxon>
        <taxon>Culicinae</taxon>
        <taxon>Aedini</taxon>
        <taxon>Aedes</taxon>
        <taxon>Stegomyia</taxon>
    </lineage>
</organism>
<dbReference type="PANTHER" id="PTHR11567">
    <property type="entry name" value="ACID PHOSPHATASE-RELATED"/>
    <property type="match status" value="1"/>
</dbReference>
<keyword evidence="8" id="KW-0812">Transmembrane</keyword>
<dbReference type="InterPro" id="IPR000560">
    <property type="entry name" value="His_Pase_clade-2"/>
</dbReference>
<keyword evidence="4 9" id="KW-0732">Signal</keyword>
<comment type="similarity">
    <text evidence="2">Belongs to the histidine acid phosphatase family.</text>
</comment>
<keyword evidence="7" id="KW-0325">Glycoprotein</keyword>
<dbReference type="VEuPathDB" id="VectorBase:AALFPA_077566"/>
<sequence length="438" mass="49863">MHTPCRRSGGPYGLLMSVLIVASISVSNVRSQQEALGDDAGRLLFAHVIYRHGDRTPIEPYPNDPWKDPSYWTTGWGQLTNAGKMRHLMLGHWIRQRYSSLLGETYTNNEIYVRSTDVDRTLMSAESNLAGLYPPTGKDQWDPAIQWQPIPVHTVPESLDEVLAAKKSCPAYDYALKKYKQSDEFQAYNKSLTPVYEYLTAHSGRRVDSLTSAQNIYSCMHIEDLNNFTLPEWTKQVYPEPLRAISARSFATKTNTPQLARLKTGPLIKEMLQRFQSKANNSLKPNRTVWVYSAHDTTVANVLNTLRLFDVHNPPFAACILLELRRSPSGGEPYVSVYYKNTTQEPEPMDIPNCGKRCPLSQMFKVYREILPDNWQRECEVSILSLTYVEADMSSPTSVIGIVFLAMVGVLVIALAMGAYIRRRRGYYNDKWYLRIDG</sequence>
<dbReference type="EC" id="3.1.3.2" evidence="3"/>
<keyword evidence="6" id="KW-1015">Disulfide bond</keyword>
<evidence type="ECO:0000256" key="4">
    <source>
        <dbReference type="ARBA" id="ARBA00022729"/>
    </source>
</evidence>